<gene>
    <name evidence="1" type="ORF">FB45DRAFT_169911</name>
</gene>
<dbReference type="Proteomes" id="UP001221142">
    <property type="component" value="Unassembled WGS sequence"/>
</dbReference>
<dbReference type="AlphaFoldDB" id="A0AAD7BEU3"/>
<evidence type="ECO:0000313" key="2">
    <source>
        <dbReference type="Proteomes" id="UP001221142"/>
    </source>
</evidence>
<comment type="caution">
    <text evidence="1">The sequence shown here is derived from an EMBL/GenBank/DDBJ whole genome shotgun (WGS) entry which is preliminary data.</text>
</comment>
<keyword evidence="2" id="KW-1185">Reference proteome</keyword>
<dbReference type="EMBL" id="JARKIF010000019">
    <property type="protein sequence ID" value="KAJ7618637.1"/>
    <property type="molecule type" value="Genomic_DNA"/>
</dbReference>
<protein>
    <submittedName>
        <fullName evidence="1">Uncharacterized protein</fullName>
    </submittedName>
</protein>
<accession>A0AAD7BEU3</accession>
<sequence>MIYPLTLCLLFIGGFYSIRLGLACGLCCSFYWLYRMLPSHRVARLSKITNETADNLKCIKETNPSGPGEWLALAALQVRLLTLLREESEMRVHMLRLSDETTWAAYCTGILHVSAGLYKCEKEAKQIQATVHEMRHVGYSQGIQCQQLRERSTG</sequence>
<name>A0AAD7BEU3_9AGAR</name>
<reference evidence="1" key="1">
    <citation type="submission" date="2023-03" db="EMBL/GenBank/DDBJ databases">
        <title>Massive genome expansion in bonnet fungi (Mycena s.s.) driven by repeated elements and novel gene families across ecological guilds.</title>
        <authorList>
            <consortium name="Lawrence Berkeley National Laboratory"/>
            <person name="Harder C.B."/>
            <person name="Miyauchi S."/>
            <person name="Viragh M."/>
            <person name="Kuo A."/>
            <person name="Thoen E."/>
            <person name="Andreopoulos B."/>
            <person name="Lu D."/>
            <person name="Skrede I."/>
            <person name="Drula E."/>
            <person name="Henrissat B."/>
            <person name="Morin E."/>
            <person name="Kohler A."/>
            <person name="Barry K."/>
            <person name="LaButti K."/>
            <person name="Morin E."/>
            <person name="Salamov A."/>
            <person name="Lipzen A."/>
            <person name="Mereny Z."/>
            <person name="Hegedus B."/>
            <person name="Baldrian P."/>
            <person name="Stursova M."/>
            <person name="Weitz H."/>
            <person name="Taylor A."/>
            <person name="Grigoriev I.V."/>
            <person name="Nagy L.G."/>
            <person name="Martin F."/>
            <person name="Kauserud H."/>
        </authorList>
    </citation>
    <scope>NUCLEOTIDE SEQUENCE</scope>
    <source>
        <strain evidence="1">9284</strain>
    </source>
</reference>
<evidence type="ECO:0000313" key="1">
    <source>
        <dbReference type="EMBL" id="KAJ7618637.1"/>
    </source>
</evidence>
<proteinExistence type="predicted"/>
<organism evidence="1 2">
    <name type="scientific">Roridomyces roridus</name>
    <dbReference type="NCBI Taxonomy" id="1738132"/>
    <lineage>
        <taxon>Eukaryota</taxon>
        <taxon>Fungi</taxon>
        <taxon>Dikarya</taxon>
        <taxon>Basidiomycota</taxon>
        <taxon>Agaricomycotina</taxon>
        <taxon>Agaricomycetes</taxon>
        <taxon>Agaricomycetidae</taxon>
        <taxon>Agaricales</taxon>
        <taxon>Marasmiineae</taxon>
        <taxon>Mycenaceae</taxon>
        <taxon>Roridomyces</taxon>
    </lineage>
</organism>